<comment type="caution">
    <text evidence="1">The sequence shown here is derived from an EMBL/GenBank/DDBJ whole genome shotgun (WGS) entry which is preliminary data.</text>
</comment>
<dbReference type="Gene3D" id="3.40.960.10">
    <property type="entry name" value="VSR Endonuclease"/>
    <property type="match status" value="1"/>
</dbReference>
<dbReference type="SUPFAM" id="SSF52980">
    <property type="entry name" value="Restriction endonuclease-like"/>
    <property type="match status" value="1"/>
</dbReference>
<proteinExistence type="predicted"/>
<keyword evidence="1" id="KW-0540">Nuclease</keyword>
<name>A0ABW4LFJ5_9MICO</name>
<dbReference type="GO" id="GO:0004519">
    <property type="term" value="F:endonuclease activity"/>
    <property type="evidence" value="ECO:0007669"/>
    <property type="project" value="UniProtKB-KW"/>
</dbReference>
<evidence type="ECO:0000313" key="1">
    <source>
        <dbReference type="EMBL" id="MFD1721540.1"/>
    </source>
</evidence>
<dbReference type="Proteomes" id="UP001597347">
    <property type="component" value="Unassembled WGS sequence"/>
</dbReference>
<dbReference type="EMBL" id="JBHUEA010000010">
    <property type="protein sequence ID" value="MFD1721540.1"/>
    <property type="molecule type" value="Genomic_DNA"/>
</dbReference>
<accession>A0ABW4LFJ5</accession>
<evidence type="ECO:0000313" key="2">
    <source>
        <dbReference type="Proteomes" id="UP001597347"/>
    </source>
</evidence>
<dbReference type="InterPro" id="IPR011335">
    <property type="entry name" value="Restrct_endonuc-II-like"/>
</dbReference>
<keyword evidence="1" id="KW-0378">Hydrolase</keyword>
<sequence length="288" mass="31583">MTTFWTTCELRGLGKSAHEIRQAAAAGRIEPVRRGHWVVPGAAAEVVRAARVGGVATATTASRALGLWTPPDPEPGGDSFRRRRDRLQVAVASSCSRLRDPDDATRSLGVRRDVVVHYVAPDLLAGTGRTRIAGPLLLLSHVFTTQPPERALAVLDSALHLRRIGERDLPALAALLPAHLRPVLLAADGRADSGIETIVRHLLRMRGLRIEVLPRLDGIGEVDLLVEGRLIIECDGREFHDDDEAFERDRGRDLRAAQGRYRVLRLTWPQVLFAWAEVEEAVFAALAS</sequence>
<gene>
    <name evidence="1" type="ORF">ACFSBI_08260</name>
</gene>
<dbReference type="RefSeq" id="WP_377933859.1">
    <property type="nucleotide sequence ID" value="NZ_JBHUEA010000010.1"/>
</dbReference>
<reference evidence="2" key="1">
    <citation type="journal article" date="2019" name="Int. J. Syst. Evol. Microbiol.">
        <title>The Global Catalogue of Microorganisms (GCM) 10K type strain sequencing project: providing services to taxonomists for standard genome sequencing and annotation.</title>
        <authorList>
            <consortium name="The Broad Institute Genomics Platform"/>
            <consortium name="The Broad Institute Genome Sequencing Center for Infectious Disease"/>
            <person name="Wu L."/>
            <person name="Ma J."/>
        </authorList>
    </citation>
    <scope>NUCLEOTIDE SEQUENCE [LARGE SCALE GENOMIC DNA]</scope>
    <source>
        <strain evidence="2">CGMCC 1.12471</strain>
    </source>
</reference>
<keyword evidence="1" id="KW-0255">Endonuclease</keyword>
<organism evidence="1 2">
    <name type="scientific">Amnibacterium endophyticum</name>
    <dbReference type="NCBI Taxonomy" id="2109337"/>
    <lineage>
        <taxon>Bacteria</taxon>
        <taxon>Bacillati</taxon>
        <taxon>Actinomycetota</taxon>
        <taxon>Actinomycetes</taxon>
        <taxon>Micrococcales</taxon>
        <taxon>Microbacteriaceae</taxon>
        <taxon>Amnibacterium</taxon>
    </lineage>
</organism>
<keyword evidence="2" id="KW-1185">Reference proteome</keyword>
<protein>
    <submittedName>
        <fullName evidence="1">Endonuclease domain-containing protein</fullName>
    </submittedName>
</protein>